<feature type="transmembrane region" description="Helical" evidence="8">
    <location>
        <begin position="85"/>
        <end position="103"/>
    </location>
</feature>
<organism evidence="9 10">
    <name type="scientific">Saccharomonospora cyanea NA-134</name>
    <dbReference type="NCBI Taxonomy" id="882082"/>
    <lineage>
        <taxon>Bacteria</taxon>
        <taxon>Bacillati</taxon>
        <taxon>Actinomycetota</taxon>
        <taxon>Actinomycetes</taxon>
        <taxon>Pseudonocardiales</taxon>
        <taxon>Pseudonocardiaceae</taxon>
        <taxon>Saccharomonospora</taxon>
    </lineage>
</organism>
<name>H5XPD0_9PSEU</name>
<keyword evidence="6 8" id="KW-0472">Membrane</keyword>
<dbReference type="GO" id="GO:0022857">
    <property type="term" value="F:transmembrane transporter activity"/>
    <property type="evidence" value="ECO:0007669"/>
    <property type="project" value="InterPro"/>
</dbReference>
<evidence type="ECO:0000256" key="3">
    <source>
        <dbReference type="ARBA" id="ARBA00022475"/>
    </source>
</evidence>
<dbReference type="PANTHER" id="PTHR30561">
    <property type="entry name" value="SMR FAMILY PROTON-DEPENDENT DRUG EFFLUX TRANSPORTER SUGE"/>
    <property type="match status" value="1"/>
</dbReference>
<evidence type="ECO:0000256" key="7">
    <source>
        <dbReference type="RuleBase" id="RU003942"/>
    </source>
</evidence>
<feature type="transmembrane region" description="Helical" evidence="8">
    <location>
        <begin position="57"/>
        <end position="79"/>
    </location>
</feature>
<keyword evidence="4 7" id="KW-0812">Transmembrane</keyword>
<evidence type="ECO:0000313" key="9">
    <source>
        <dbReference type="EMBL" id="EHR58964.1"/>
    </source>
</evidence>
<keyword evidence="10" id="KW-1185">Reference proteome</keyword>
<feature type="transmembrane region" description="Helical" evidence="8">
    <location>
        <begin position="29"/>
        <end position="50"/>
    </location>
</feature>
<evidence type="ECO:0000313" key="10">
    <source>
        <dbReference type="Proteomes" id="UP000002791"/>
    </source>
</evidence>
<dbReference type="eggNOG" id="COG2076">
    <property type="taxonomic scope" value="Bacteria"/>
</dbReference>
<evidence type="ECO:0000256" key="1">
    <source>
        <dbReference type="ARBA" id="ARBA00004651"/>
    </source>
</evidence>
<dbReference type="SUPFAM" id="SSF103481">
    <property type="entry name" value="Multidrug resistance efflux transporter EmrE"/>
    <property type="match status" value="1"/>
</dbReference>
<dbReference type="InterPro" id="IPR037185">
    <property type="entry name" value="EmrE-like"/>
</dbReference>
<keyword evidence="5 8" id="KW-1133">Transmembrane helix</keyword>
<sequence length="105" mass="10713">MAWALLILAGLLEIAWSYALKKAEGLREPGWGITGITLAILSLVLLSLALRELPVGTAYAVWVGIGAVGVALTGIIAFGDRATPPRLALLAAILAGIVGLNLLGG</sequence>
<evidence type="ECO:0000256" key="6">
    <source>
        <dbReference type="ARBA" id="ARBA00023136"/>
    </source>
</evidence>
<dbReference type="EMBL" id="CM001440">
    <property type="protein sequence ID" value="EHR58964.1"/>
    <property type="molecule type" value="Genomic_DNA"/>
</dbReference>
<gene>
    <name evidence="9" type="ORF">SaccyDRAFT_0022</name>
</gene>
<keyword evidence="3" id="KW-1003">Cell membrane</keyword>
<evidence type="ECO:0000256" key="2">
    <source>
        <dbReference type="ARBA" id="ARBA00022448"/>
    </source>
</evidence>
<keyword evidence="2" id="KW-0813">Transport</keyword>
<dbReference type="InterPro" id="IPR045324">
    <property type="entry name" value="Small_multidrug_res"/>
</dbReference>
<dbReference type="Proteomes" id="UP000002791">
    <property type="component" value="Chromosome"/>
</dbReference>
<dbReference type="RefSeq" id="WP_005452437.1">
    <property type="nucleotide sequence ID" value="NZ_CM001440.1"/>
</dbReference>
<evidence type="ECO:0000256" key="8">
    <source>
        <dbReference type="SAM" id="Phobius"/>
    </source>
</evidence>
<dbReference type="HOGENOM" id="CLU_133067_1_2_11"/>
<comment type="subcellular location">
    <subcellularLocation>
        <location evidence="1 7">Cell membrane</location>
        <topology evidence="1 7">Multi-pass membrane protein</topology>
    </subcellularLocation>
</comment>
<dbReference type="AlphaFoldDB" id="H5XPD0"/>
<dbReference type="STRING" id="882082.SaccyDRAFT_0022"/>
<dbReference type="Pfam" id="PF00893">
    <property type="entry name" value="Multi_Drug_Res"/>
    <property type="match status" value="1"/>
</dbReference>
<dbReference type="PANTHER" id="PTHR30561:SF0">
    <property type="entry name" value="GUANIDINIUM EXPORTER"/>
    <property type="match status" value="1"/>
</dbReference>
<comment type="similarity">
    <text evidence="7">Belongs to the drug/metabolite transporter (DMT) superfamily. Small multidrug resistance (SMR) (TC 2.A.7.1) family.</text>
</comment>
<protein>
    <submittedName>
        <fullName evidence="9">Cation/cationic drug transporter</fullName>
    </submittedName>
</protein>
<reference evidence="9 10" key="1">
    <citation type="submission" date="2011-11" db="EMBL/GenBank/DDBJ databases">
        <title>The Noncontiguous Finished sequence of Saccharomonospora cyanea NA-134.</title>
        <authorList>
            <consortium name="US DOE Joint Genome Institute"/>
            <person name="Lucas S."/>
            <person name="Han J."/>
            <person name="Lapidus A."/>
            <person name="Cheng J.-F."/>
            <person name="Goodwin L."/>
            <person name="Pitluck S."/>
            <person name="Peters L."/>
            <person name="Ovchinnikova G."/>
            <person name="Lu M."/>
            <person name="Detter J.C."/>
            <person name="Han C."/>
            <person name="Tapia R."/>
            <person name="Land M."/>
            <person name="Hauser L."/>
            <person name="Kyrpides N."/>
            <person name="Ivanova N."/>
            <person name="Pagani I."/>
            <person name="Brambilla E.-M."/>
            <person name="Klenk H.-P."/>
            <person name="Woyke T."/>
        </authorList>
    </citation>
    <scope>NUCLEOTIDE SEQUENCE [LARGE SCALE GENOMIC DNA]</scope>
    <source>
        <strain evidence="9 10">NA-134</strain>
    </source>
</reference>
<evidence type="ECO:0000256" key="4">
    <source>
        <dbReference type="ARBA" id="ARBA00022692"/>
    </source>
</evidence>
<dbReference type="GO" id="GO:0005886">
    <property type="term" value="C:plasma membrane"/>
    <property type="evidence" value="ECO:0007669"/>
    <property type="project" value="UniProtKB-SubCell"/>
</dbReference>
<dbReference type="InterPro" id="IPR000390">
    <property type="entry name" value="Small_drug/metabolite_transptr"/>
</dbReference>
<accession>H5XPD0</accession>
<dbReference type="Gene3D" id="1.10.3730.20">
    <property type="match status" value="1"/>
</dbReference>
<dbReference type="FunFam" id="1.10.3730.20:FF:000001">
    <property type="entry name" value="Quaternary ammonium compound resistance transporter SugE"/>
    <property type="match status" value="1"/>
</dbReference>
<proteinExistence type="inferred from homology"/>
<evidence type="ECO:0000256" key="5">
    <source>
        <dbReference type="ARBA" id="ARBA00022989"/>
    </source>
</evidence>